<keyword evidence="20" id="KW-1185">Reference proteome</keyword>
<keyword evidence="8" id="KW-0460">Magnesium</keyword>
<evidence type="ECO:0000256" key="5">
    <source>
        <dbReference type="ARBA" id="ARBA00022723"/>
    </source>
</evidence>
<dbReference type="GO" id="GO:0006281">
    <property type="term" value="P:DNA repair"/>
    <property type="evidence" value="ECO:0007669"/>
    <property type="project" value="UniProtKB-KW"/>
</dbReference>
<dbReference type="GO" id="GO:0035539">
    <property type="term" value="F:8-oxo-7,8-dihydrodeoxyguanosine triphosphate pyrophosphatase activity"/>
    <property type="evidence" value="ECO:0007669"/>
    <property type="project" value="UniProtKB-EC"/>
</dbReference>
<evidence type="ECO:0000256" key="6">
    <source>
        <dbReference type="ARBA" id="ARBA00022763"/>
    </source>
</evidence>
<protein>
    <recommendedName>
        <fullName evidence="13">8-oxo-dGTP diphosphatase</fullName>
        <ecNumber evidence="12">3.6.1.55</ecNumber>
    </recommendedName>
    <alternativeName>
        <fullName evidence="16">7,8-dihydro-8-oxoguanine-triphosphatase</fullName>
    </alternativeName>
    <alternativeName>
        <fullName evidence="15">Mutator protein MutT</fullName>
    </alternativeName>
    <alternativeName>
        <fullName evidence="14">dGTP pyrophosphohydrolase</fullName>
    </alternativeName>
</protein>
<comment type="catalytic activity">
    <reaction evidence="11">
        <text>8-oxo-GTP + H2O = 8-oxo-GMP + diphosphate + H(+)</text>
        <dbReference type="Rhea" id="RHEA:67616"/>
        <dbReference type="ChEBI" id="CHEBI:15377"/>
        <dbReference type="ChEBI" id="CHEBI:15378"/>
        <dbReference type="ChEBI" id="CHEBI:33019"/>
        <dbReference type="ChEBI" id="CHEBI:143553"/>
        <dbReference type="ChEBI" id="CHEBI:145694"/>
    </reaction>
</comment>
<comment type="caution">
    <text evidence="19">The sequence shown here is derived from an EMBL/GenBank/DDBJ whole genome shotgun (WGS) entry which is preliminary data.</text>
</comment>
<dbReference type="OrthoDB" id="9810648at2"/>
<evidence type="ECO:0000256" key="11">
    <source>
        <dbReference type="ARBA" id="ARBA00036904"/>
    </source>
</evidence>
<keyword evidence="5" id="KW-0479">Metal-binding</keyword>
<dbReference type="InterPro" id="IPR047127">
    <property type="entry name" value="MutT-like"/>
</dbReference>
<dbReference type="Gene3D" id="3.90.79.10">
    <property type="entry name" value="Nucleoside Triphosphate Pyrophosphohydrolase"/>
    <property type="match status" value="1"/>
</dbReference>
<dbReference type="EMBL" id="QEKH01000019">
    <property type="protein sequence ID" value="PVY39835.1"/>
    <property type="molecule type" value="Genomic_DNA"/>
</dbReference>
<keyword evidence="7 17" id="KW-0378">Hydrolase</keyword>
<evidence type="ECO:0000313" key="19">
    <source>
        <dbReference type="EMBL" id="PVY39835.1"/>
    </source>
</evidence>
<dbReference type="PANTHER" id="PTHR47707">
    <property type="entry name" value="8-OXO-DGTP DIPHOSPHATASE"/>
    <property type="match status" value="1"/>
</dbReference>
<proteinExistence type="inferred from homology"/>
<evidence type="ECO:0000256" key="16">
    <source>
        <dbReference type="ARBA" id="ARBA00042798"/>
    </source>
</evidence>
<dbReference type="PANTHER" id="PTHR47707:SF1">
    <property type="entry name" value="NUDIX HYDROLASE FAMILY PROTEIN"/>
    <property type="match status" value="1"/>
</dbReference>
<dbReference type="CDD" id="cd03425">
    <property type="entry name" value="NUDIX_MutT_NudA_like"/>
    <property type="match status" value="1"/>
</dbReference>
<organism evidence="19 20">
    <name type="scientific">Victivallis vadensis</name>
    <dbReference type="NCBI Taxonomy" id="172901"/>
    <lineage>
        <taxon>Bacteria</taxon>
        <taxon>Pseudomonadati</taxon>
        <taxon>Lentisphaerota</taxon>
        <taxon>Lentisphaeria</taxon>
        <taxon>Victivallales</taxon>
        <taxon>Victivallaceae</taxon>
        <taxon>Victivallis</taxon>
    </lineage>
</organism>
<evidence type="ECO:0000256" key="12">
    <source>
        <dbReference type="ARBA" id="ARBA00038905"/>
    </source>
</evidence>
<dbReference type="Pfam" id="PF00293">
    <property type="entry name" value="NUDIX"/>
    <property type="match status" value="1"/>
</dbReference>
<dbReference type="PROSITE" id="PS51462">
    <property type="entry name" value="NUDIX"/>
    <property type="match status" value="1"/>
</dbReference>
<evidence type="ECO:0000256" key="7">
    <source>
        <dbReference type="ARBA" id="ARBA00022801"/>
    </source>
</evidence>
<name>A0A2U1ATT9_9BACT</name>
<dbReference type="RefSeq" id="WP_116884598.1">
    <property type="nucleotide sequence ID" value="NZ_CABMMC010000004.1"/>
</dbReference>
<dbReference type="GO" id="GO:0044715">
    <property type="term" value="F:8-oxo-dGDP phosphatase activity"/>
    <property type="evidence" value="ECO:0007669"/>
    <property type="project" value="TreeGrafter"/>
</dbReference>
<dbReference type="InterPro" id="IPR000086">
    <property type="entry name" value="NUDIX_hydrolase_dom"/>
</dbReference>
<comment type="catalytic activity">
    <reaction evidence="10">
        <text>8-oxo-dGTP + H2O = 8-oxo-dGMP + diphosphate + H(+)</text>
        <dbReference type="Rhea" id="RHEA:31575"/>
        <dbReference type="ChEBI" id="CHEBI:15377"/>
        <dbReference type="ChEBI" id="CHEBI:15378"/>
        <dbReference type="ChEBI" id="CHEBI:33019"/>
        <dbReference type="ChEBI" id="CHEBI:63224"/>
        <dbReference type="ChEBI" id="CHEBI:77896"/>
        <dbReference type="EC" id="3.6.1.55"/>
    </reaction>
</comment>
<evidence type="ECO:0000256" key="17">
    <source>
        <dbReference type="RuleBase" id="RU003476"/>
    </source>
</evidence>
<keyword evidence="6" id="KW-0227">DNA damage</keyword>
<dbReference type="GO" id="GO:0006260">
    <property type="term" value="P:DNA replication"/>
    <property type="evidence" value="ECO:0007669"/>
    <property type="project" value="UniProtKB-KW"/>
</dbReference>
<evidence type="ECO:0000256" key="14">
    <source>
        <dbReference type="ARBA" id="ARBA00041592"/>
    </source>
</evidence>
<evidence type="ECO:0000256" key="2">
    <source>
        <dbReference type="ARBA" id="ARBA00005582"/>
    </source>
</evidence>
<dbReference type="Proteomes" id="UP000245959">
    <property type="component" value="Unassembled WGS sequence"/>
</dbReference>
<evidence type="ECO:0000256" key="9">
    <source>
        <dbReference type="ARBA" id="ARBA00023204"/>
    </source>
</evidence>
<dbReference type="SUPFAM" id="SSF55811">
    <property type="entry name" value="Nudix"/>
    <property type="match status" value="1"/>
</dbReference>
<reference evidence="19 20" key="1">
    <citation type="submission" date="2018-04" db="EMBL/GenBank/DDBJ databases">
        <title>Genomic Encyclopedia of Type Strains, Phase IV (KMG-IV): sequencing the most valuable type-strain genomes for metagenomic binning, comparative biology and taxonomic classification.</title>
        <authorList>
            <person name="Goeker M."/>
        </authorList>
    </citation>
    <scope>NUCLEOTIDE SEQUENCE [LARGE SCALE GENOMIC DNA]</scope>
    <source>
        <strain evidence="19 20">DSM 14823</strain>
    </source>
</reference>
<keyword evidence="4" id="KW-0235">DNA replication</keyword>
<evidence type="ECO:0000256" key="4">
    <source>
        <dbReference type="ARBA" id="ARBA00022705"/>
    </source>
</evidence>
<sequence length="131" mass="14662">MKIITVVAAVIRREGKVLLASRPASKPPLGWEFPGGKVEPGENFNAALRRELLEELGVDSVPADRLYKVVTRNAEREIRLHFIRTLLAPDAKIVPKEGQEFRWVELSGEAPEGLLAPDLPVWNFLINFGRP</sequence>
<evidence type="ECO:0000256" key="3">
    <source>
        <dbReference type="ARBA" id="ARBA00022457"/>
    </source>
</evidence>
<evidence type="ECO:0000256" key="13">
    <source>
        <dbReference type="ARBA" id="ARBA00040794"/>
    </source>
</evidence>
<evidence type="ECO:0000259" key="18">
    <source>
        <dbReference type="PROSITE" id="PS51462"/>
    </source>
</evidence>
<dbReference type="EC" id="3.6.1.55" evidence="12"/>
<dbReference type="GO" id="GO:0008413">
    <property type="term" value="F:8-oxo-7,8-dihydroguanosine triphosphate pyrophosphatase activity"/>
    <property type="evidence" value="ECO:0007669"/>
    <property type="project" value="TreeGrafter"/>
</dbReference>
<dbReference type="PROSITE" id="PS00893">
    <property type="entry name" value="NUDIX_BOX"/>
    <property type="match status" value="1"/>
</dbReference>
<dbReference type="AlphaFoldDB" id="A0A2U1ATT9"/>
<comment type="similarity">
    <text evidence="2 17">Belongs to the Nudix hydrolase family.</text>
</comment>
<dbReference type="InterPro" id="IPR015797">
    <property type="entry name" value="NUDIX_hydrolase-like_dom_sf"/>
</dbReference>
<comment type="cofactor">
    <cofactor evidence="1">
        <name>Mg(2+)</name>
        <dbReference type="ChEBI" id="CHEBI:18420"/>
    </cofactor>
</comment>
<dbReference type="GeneID" id="78295891"/>
<feature type="domain" description="Nudix hydrolase" evidence="18">
    <location>
        <begin position="1"/>
        <end position="130"/>
    </location>
</feature>
<evidence type="ECO:0000256" key="1">
    <source>
        <dbReference type="ARBA" id="ARBA00001946"/>
    </source>
</evidence>
<dbReference type="InterPro" id="IPR020476">
    <property type="entry name" value="Nudix_hydrolase"/>
</dbReference>
<gene>
    <name evidence="19" type="ORF">C8D82_11976</name>
</gene>
<evidence type="ECO:0000256" key="15">
    <source>
        <dbReference type="ARBA" id="ARBA00041979"/>
    </source>
</evidence>
<keyword evidence="3" id="KW-0515">Mutator protein</keyword>
<dbReference type="PRINTS" id="PR00502">
    <property type="entry name" value="NUDIXFAMILY"/>
</dbReference>
<keyword evidence="9" id="KW-0234">DNA repair</keyword>
<dbReference type="GO" id="GO:0046872">
    <property type="term" value="F:metal ion binding"/>
    <property type="evidence" value="ECO:0007669"/>
    <property type="project" value="UniProtKB-KW"/>
</dbReference>
<evidence type="ECO:0000256" key="10">
    <source>
        <dbReference type="ARBA" id="ARBA00035861"/>
    </source>
</evidence>
<accession>A0A2U1ATT9</accession>
<evidence type="ECO:0000256" key="8">
    <source>
        <dbReference type="ARBA" id="ARBA00022842"/>
    </source>
</evidence>
<dbReference type="GO" id="GO:0044716">
    <property type="term" value="F:8-oxo-GDP phosphatase activity"/>
    <property type="evidence" value="ECO:0007669"/>
    <property type="project" value="TreeGrafter"/>
</dbReference>
<evidence type="ECO:0000313" key="20">
    <source>
        <dbReference type="Proteomes" id="UP000245959"/>
    </source>
</evidence>
<dbReference type="InterPro" id="IPR020084">
    <property type="entry name" value="NUDIX_hydrolase_CS"/>
</dbReference>